<feature type="non-terminal residue" evidence="1">
    <location>
        <position position="70"/>
    </location>
</feature>
<keyword evidence="2" id="KW-1185">Reference proteome</keyword>
<dbReference type="AlphaFoldDB" id="A0AAD4T848"/>
<gene>
    <name evidence="1" type="ORF">MKW98_010425</name>
</gene>
<comment type="caution">
    <text evidence="1">The sequence shown here is derived from an EMBL/GenBank/DDBJ whole genome shotgun (WGS) entry which is preliminary data.</text>
</comment>
<organism evidence="1 2">
    <name type="scientific">Papaver atlanticum</name>
    <dbReference type="NCBI Taxonomy" id="357466"/>
    <lineage>
        <taxon>Eukaryota</taxon>
        <taxon>Viridiplantae</taxon>
        <taxon>Streptophyta</taxon>
        <taxon>Embryophyta</taxon>
        <taxon>Tracheophyta</taxon>
        <taxon>Spermatophyta</taxon>
        <taxon>Magnoliopsida</taxon>
        <taxon>Ranunculales</taxon>
        <taxon>Papaveraceae</taxon>
        <taxon>Papaveroideae</taxon>
        <taxon>Papaver</taxon>
    </lineage>
</organism>
<name>A0AAD4T848_9MAGN</name>
<evidence type="ECO:0000313" key="2">
    <source>
        <dbReference type="Proteomes" id="UP001202328"/>
    </source>
</evidence>
<protein>
    <submittedName>
        <fullName evidence="1">Uncharacterized protein</fullName>
    </submittedName>
</protein>
<sequence>DVYDLDESNNPATTTTLSSRAWVSYSCQGRIQKGKPYLSSFSLISVCSIRAIMLSLVKCTLNNDGNEMKQ</sequence>
<proteinExistence type="predicted"/>
<accession>A0AAD4T848</accession>
<dbReference type="EMBL" id="JAJJMB010003672">
    <property type="protein sequence ID" value="KAI3946301.1"/>
    <property type="molecule type" value="Genomic_DNA"/>
</dbReference>
<reference evidence="1" key="1">
    <citation type="submission" date="2022-04" db="EMBL/GenBank/DDBJ databases">
        <title>A functionally conserved STORR gene fusion in Papaver species that diverged 16.8 million years ago.</title>
        <authorList>
            <person name="Catania T."/>
        </authorList>
    </citation>
    <scope>NUCLEOTIDE SEQUENCE</scope>
    <source>
        <strain evidence="1">S-188037</strain>
    </source>
</reference>
<evidence type="ECO:0000313" key="1">
    <source>
        <dbReference type="EMBL" id="KAI3946301.1"/>
    </source>
</evidence>
<dbReference type="Proteomes" id="UP001202328">
    <property type="component" value="Unassembled WGS sequence"/>
</dbReference>